<dbReference type="Gene3D" id="3.40.630.10">
    <property type="entry name" value="Zn peptidases"/>
    <property type="match status" value="1"/>
</dbReference>
<evidence type="ECO:0000256" key="4">
    <source>
        <dbReference type="ARBA" id="ARBA00022833"/>
    </source>
</evidence>
<reference evidence="6 7" key="1">
    <citation type="submission" date="2023-07" db="EMBL/GenBank/DDBJ databases">
        <title>The novel representative of Negativicutes class, Anaeroselena agilis gen. nov. sp. nov.</title>
        <authorList>
            <person name="Prokofeva M.I."/>
            <person name="Elcheninov A.G."/>
            <person name="Klyukina A."/>
            <person name="Kublanov I.V."/>
            <person name="Frolov E.N."/>
            <person name="Podosokorskaya O.A."/>
        </authorList>
    </citation>
    <scope>NUCLEOTIDE SEQUENCE [LARGE SCALE GENOMIC DNA]</scope>
    <source>
        <strain evidence="6 7">4137-cl</strain>
    </source>
</reference>
<dbReference type="PANTHER" id="PTHR43808">
    <property type="entry name" value="ACETYLORNITHINE DEACETYLASE"/>
    <property type="match status" value="1"/>
</dbReference>
<evidence type="ECO:0000256" key="2">
    <source>
        <dbReference type="ARBA" id="ARBA00022723"/>
    </source>
</evidence>
<dbReference type="SUPFAM" id="SSF55031">
    <property type="entry name" value="Bacterial exopeptidase dimerisation domain"/>
    <property type="match status" value="1"/>
</dbReference>
<dbReference type="SUPFAM" id="SSF53187">
    <property type="entry name" value="Zn-dependent exopeptidases"/>
    <property type="match status" value="1"/>
</dbReference>
<organism evidence="6 7">
    <name type="scientific">Anaeroselena agilis</name>
    <dbReference type="NCBI Taxonomy" id="3063788"/>
    <lineage>
        <taxon>Bacteria</taxon>
        <taxon>Bacillati</taxon>
        <taxon>Bacillota</taxon>
        <taxon>Negativicutes</taxon>
        <taxon>Acetonemataceae</taxon>
        <taxon>Anaeroselena</taxon>
    </lineage>
</organism>
<dbReference type="Pfam" id="PF01546">
    <property type="entry name" value="Peptidase_M20"/>
    <property type="match status" value="1"/>
</dbReference>
<dbReference type="Gene3D" id="3.30.70.360">
    <property type="match status" value="1"/>
</dbReference>
<proteinExistence type="predicted"/>
<dbReference type="GO" id="GO:0016787">
    <property type="term" value="F:hydrolase activity"/>
    <property type="evidence" value="ECO:0007669"/>
    <property type="project" value="UniProtKB-KW"/>
</dbReference>
<accession>A0ABU3P271</accession>
<dbReference type="InterPro" id="IPR036264">
    <property type="entry name" value="Bact_exopeptidase_dim_dom"/>
</dbReference>
<evidence type="ECO:0000259" key="5">
    <source>
        <dbReference type="Pfam" id="PF07687"/>
    </source>
</evidence>
<evidence type="ECO:0000256" key="3">
    <source>
        <dbReference type="ARBA" id="ARBA00022801"/>
    </source>
</evidence>
<name>A0ABU3P271_9FIRM</name>
<dbReference type="PANTHER" id="PTHR43808:SF28">
    <property type="entry name" value="[LYSW]-LYSINE_[LYSW]-ORNITHINE HYDROLASE"/>
    <property type="match status" value="1"/>
</dbReference>
<dbReference type="PROSITE" id="PS00758">
    <property type="entry name" value="ARGE_DAPE_CPG2_1"/>
    <property type="match status" value="1"/>
</dbReference>
<dbReference type="Pfam" id="PF07687">
    <property type="entry name" value="M20_dimer"/>
    <property type="match status" value="1"/>
</dbReference>
<keyword evidence="4" id="KW-0862">Zinc</keyword>
<evidence type="ECO:0000313" key="6">
    <source>
        <dbReference type="EMBL" id="MDT8903133.1"/>
    </source>
</evidence>
<comment type="caution">
    <text evidence="6">The sequence shown here is derived from an EMBL/GenBank/DDBJ whole genome shotgun (WGS) entry which is preliminary data.</text>
</comment>
<keyword evidence="7" id="KW-1185">Reference proteome</keyword>
<dbReference type="InterPro" id="IPR011650">
    <property type="entry name" value="Peptidase_M20_dimer"/>
</dbReference>
<sequence>MKEGLVLRPPVAPCDESAMIRFCQRLVRQRSYTGEEGGVAKLLAAAMTELGFDDVRTDAAGNVIGEIRGGPGPKLLFDGHMDTVEVSDREKWSVDPFAGVIKDGRLYGRGASDMKCALAAMVYGLAPLAKYKDKLKGSVVVSGTVCEETFEGLALGRVVEAVRPDYVVIGEASALSLKRGQRGRAEIAVTTFGKAAHSSNPAVGKNAVYMMMKLAERIVRTAVPRDDFLGEGILELTDIVSVPYPGASVVPHQCRATFDRRLLVGETEESVLAPLRRCVAELAADDGAFRAEVEVVTAEQVCYTGEKMAGKRFFPAWVLPETDCLVAGALRGLRQGGLDPEVTKYSFCTNGSYSAGIAGIPTIGFGPGREDGAHVVDEYMELNQLTGAAAGYQAIAASILKFDE</sequence>
<keyword evidence="2" id="KW-0479">Metal-binding</keyword>
<dbReference type="InterPro" id="IPR002933">
    <property type="entry name" value="Peptidase_M20"/>
</dbReference>
<keyword evidence="3 6" id="KW-0378">Hydrolase</keyword>
<dbReference type="Proteomes" id="UP001254848">
    <property type="component" value="Unassembled WGS sequence"/>
</dbReference>
<dbReference type="EMBL" id="JAUOZS010000001">
    <property type="protein sequence ID" value="MDT8903133.1"/>
    <property type="molecule type" value="Genomic_DNA"/>
</dbReference>
<protein>
    <submittedName>
        <fullName evidence="6">YgeY family selenium metabolism-linked hydrolase</fullName>
    </submittedName>
</protein>
<dbReference type="RefSeq" id="WP_413781594.1">
    <property type="nucleotide sequence ID" value="NZ_JAUOZS010000001.1"/>
</dbReference>
<dbReference type="NCBIfam" id="NF009555">
    <property type="entry name" value="PRK13004.1"/>
    <property type="match status" value="1"/>
</dbReference>
<dbReference type="InterPro" id="IPR001261">
    <property type="entry name" value="ArgE/DapE_CS"/>
</dbReference>
<feature type="domain" description="Peptidase M20 dimerisation" evidence="5">
    <location>
        <begin position="180"/>
        <end position="285"/>
    </location>
</feature>
<evidence type="ECO:0000256" key="1">
    <source>
        <dbReference type="ARBA" id="ARBA00001947"/>
    </source>
</evidence>
<comment type="cofactor">
    <cofactor evidence="1">
        <name>Zn(2+)</name>
        <dbReference type="ChEBI" id="CHEBI:29105"/>
    </cofactor>
</comment>
<gene>
    <name evidence="6" type="ORF">Q4T40_18010</name>
</gene>
<dbReference type="InterPro" id="IPR050072">
    <property type="entry name" value="Peptidase_M20A"/>
</dbReference>
<evidence type="ECO:0000313" key="7">
    <source>
        <dbReference type="Proteomes" id="UP001254848"/>
    </source>
</evidence>